<gene>
    <name evidence="6" type="ORF">QOZ84_08665</name>
</gene>
<accession>A0ABT7E9M1</accession>
<dbReference type="Proteomes" id="UP001301012">
    <property type="component" value="Unassembled WGS sequence"/>
</dbReference>
<dbReference type="PROSITE" id="PS00211">
    <property type="entry name" value="ABC_TRANSPORTER_1"/>
    <property type="match status" value="1"/>
</dbReference>
<evidence type="ECO:0000256" key="3">
    <source>
        <dbReference type="ARBA" id="ARBA00022741"/>
    </source>
</evidence>
<evidence type="ECO:0000256" key="4">
    <source>
        <dbReference type="ARBA" id="ARBA00022840"/>
    </source>
</evidence>
<evidence type="ECO:0000259" key="5">
    <source>
        <dbReference type="PROSITE" id="PS50893"/>
    </source>
</evidence>
<dbReference type="EMBL" id="JASKYM010000003">
    <property type="protein sequence ID" value="MDK2563621.1"/>
    <property type="molecule type" value="Genomic_DNA"/>
</dbReference>
<evidence type="ECO:0000313" key="7">
    <source>
        <dbReference type="Proteomes" id="UP001301012"/>
    </source>
</evidence>
<feature type="domain" description="ABC transporter" evidence="5">
    <location>
        <begin position="4"/>
        <end position="228"/>
    </location>
</feature>
<proteinExistence type="inferred from homology"/>
<protein>
    <submittedName>
        <fullName evidence="6">ABC transporter ATP-binding protein</fullName>
    </submittedName>
</protein>
<keyword evidence="4 6" id="KW-0067">ATP-binding</keyword>
<dbReference type="PANTHER" id="PTHR42798">
    <property type="entry name" value="LIPOPROTEIN-RELEASING SYSTEM ATP-BINDING PROTEIN LOLD"/>
    <property type="match status" value="1"/>
</dbReference>
<dbReference type="SUPFAM" id="SSF52540">
    <property type="entry name" value="P-loop containing nucleoside triphosphate hydrolases"/>
    <property type="match status" value="1"/>
</dbReference>
<dbReference type="PROSITE" id="PS50893">
    <property type="entry name" value="ABC_TRANSPORTER_2"/>
    <property type="match status" value="1"/>
</dbReference>
<keyword evidence="2" id="KW-0813">Transport</keyword>
<dbReference type="InterPro" id="IPR017871">
    <property type="entry name" value="ABC_transporter-like_CS"/>
</dbReference>
<sequence length="228" mass="25207">MMILETINLGKIYGKKETTVNALKNTNLKVNKGEFVAIIGPSGSGKSTLLHLIGGLERPSCGTIKIDGQDICCLNDKKLAEYRRKKIGFVFQQYNLIPVLNVRDNIELPLKLDKVKVDKEYIDELIELLGLTDRQSHMPNQLSGGQQQRVAIGRALSAKPAIILADEPTGNLDTKTTEEVMNLLKLSIKKFNQTLIMITHNEKVAQKADKVISIVDGTIGTIENNTNI</sequence>
<dbReference type="PANTHER" id="PTHR42798:SF6">
    <property type="entry name" value="CELL DIVISION ATP-BINDING PROTEIN FTSE"/>
    <property type="match status" value="1"/>
</dbReference>
<dbReference type="CDD" id="cd03255">
    <property type="entry name" value="ABC_MJ0796_LolCDE_FtsE"/>
    <property type="match status" value="1"/>
</dbReference>
<evidence type="ECO:0000313" key="6">
    <source>
        <dbReference type="EMBL" id="MDK2563621.1"/>
    </source>
</evidence>
<dbReference type="InterPro" id="IPR003439">
    <property type="entry name" value="ABC_transporter-like_ATP-bd"/>
</dbReference>
<evidence type="ECO:0000256" key="2">
    <source>
        <dbReference type="ARBA" id="ARBA00022448"/>
    </source>
</evidence>
<dbReference type="InterPro" id="IPR027417">
    <property type="entry name" value="P-loop_NTPase"/>
</dbReference>
<dbReference type="InterPro" id="IPR003593">
    <property type="entry name" value="AAA+_ATPase"/>
</dbReference>
<organism evidence="6 7">
    <name type="scientific">Romboutsia sedimentorum</name>
    <dbReference type="NCBI Taxonomy" id="1368474"/>
    <lineage>
        <taxon>Bacteria</taxon>
        <taxon>Bacillati</taxon>
        <taxon>Bacillota</taxon>
        <taxon>Clostridia</taxon>
        <taxon>Peptostreptococcales</taxon>
        <taxon>Peptostreptococcaceae</taxon>
        <taxon>Romboutsia</taxon>
    </lineage>
</organism>
<comment type="similarity">
    <text evidence="1">Belongs to the ABC transporter superfamily.</text>
</comment>
<name>A0ABT7E9M1_9FIRM</name>
<keyword evidence="7" id="KW-1185">Reference proteome</keyword>
<keyword evidence="3" id="KW-0547">Nucleotide-binding</keyword>
<dbReference type="InterPro" id="IPR017911">
    <property type="entry name" value="MacB-like_ATP-bd"/>
</dbReference>
<dbReference type="SMART" id="SM00382">
    <property type="entry name" value="AAA"/>
    <property type="match status" value="1"/>
</dbReference>
<dbReference type="Pfam" id="PF00005">
    <property type="entry name" value="ABC_tran"/>
    <property type="match status" value="1"/>
</dbReference>
<reference evidence="6 7" key="1">
    <citation type="submission" date="2023-05" db="EMBL/GenBank/DDBJ databases">
        <title>Rombocin, a short stable natural nisin variant, displays selective antimicrobial activity against Listeria monocytogenes and employs dual mode of action to kill target bacterial strains.</title>
        <authorList>
            <person name="Wambui J."/>
            <person name="Stephan R."/>
            <person name="Kuipers O.P."/>
        </authorList>
    </citation>
    <scope>NUCLEOTIDE SEQUENCE [LARGE SCALE GENOMIC DNA]</scope>
    <source>
        <strain evidence="6 7">RC002</strain>
    </source>
</reference>
<evidence type="ECO:0000256" key="1">
    <source>
        <dbReference type="ARBA" id="ARBA00005417"/>
    </source>
</evidence>
<comment type="caution">
    <text evidence="6">The sequence shown here is derived from an EMBL/GenBank/DDBJ whole genome shotgun (WGS) entry which is preliminary data.</text>
</comment>
<dbReference type="RefSeq" id="WP_284132721.1">
    <property type="nucleotide sequence ID" value="NZ_JASKYM010000003.1"/>
</dbReference>
<dbReference type="GO" id="GO:0005524">
    <property type="term" value="F:ATP binding"/>
    <property type="evidence" value="ECO:0007669"/>
    <property type="project" value="UniProtKB-KW"/>
</dbReference>
<dbReference type="Gene3D" id="3.40.50.300">
    <property type="entry name" value="P-loop containing nucleotide triphosphate hydrolases"/>
    <property type="match status" value="1"/>
</dbReference>